<feature type="transmembrane region" description="Helical" evidence="1">
    <location>
        <begin position="35"/>
        <end position="50"/>
    </location>
</feature>
<keyword evidence="1" id="KW-0472">Membrane</keyword>
<evidence type="ECO:0008006" key="4">
    <source>
        <dbReference type="Google" id="ProtNLM"/>
    </source>
</evidence>
<keyword evidence="1" id="KW-0812">Transmembrane</keyword>
<name>A0ABY6HRS8_9ARCH</name>
<sequence>MEETWKPKPIDLGLSLVIAIAFPFIAQYLYSKTGALIPMILYYSLAWGISKWRRGSTGYFNAFKTKYPKMFLVNVGVIIASLICAYFARIVDDDPNITGVILTALIWATINAASEQLLWIYIFESWDLYLPWTEETKKRNWVYRIIGLLIFSAFVGSIHTLYWVNFLHTVDSTQIFGIIFVLLTTVSGFLHLIVWRKGNQMIFTFIPHFMLNLIPLFWTGYSIIPYLFN</sequence>
<evidence type="ECO:0000313" key="3">
    <source>
        <dbReference type="Proteomes" id="UP001208689"/>
    </source>
</evidence>
<feature type="transmembrane region" description="Helical" evidence="1">
    <location>
        <begin position="12"/>
        <end position="29"/>
    </location>
</feature>
<evidence type="ECO:0000313" key="2">
    <source>
        <dbReference type="EMBL" id="UYP46053.1"/>
    </source>
</evidence>
<keyword evidence="3" id="KW-1185">Reference proteome</keyword>
<feature type="transmembrane region" description="Helical" evidence="1">
    <location>
        <begin position="71"/>
        <end position="91"/>
    </location>
</feature>
<evidence type="ECO:0000256" key="1">
    <source>
        <dbReference type="SAM" id="Phobius"/>
    </source>
</evidence>
<gene>
    <name evidence="2" type="ORF">NEF87_002338</name>
</gene>
<organism evidence="2 3">
    <name type="scientific">Candidatus Lokiarchaeum ossiferum</name>
    <dbReference type="NCBI Taxonomy" id="2951803"/>
    <lineage>
        <taxon>Archaea</taxon>
        <taxon>Promethearchaeati</taxon>
        <taxon>Promethearchaeota</taxon>
        <taxon>Promethearchaeia</taxon>
        <taxon>Promethearchaeales</taxon>
        <taxon>Promethearchaeaceae</taxon>
        <taxon>Candidatus Lokiarchaeum</taxon>
    </lineage>
</organism>
<feature type="transmembrane region" description="Helical" evidence="1">
    <location>
        <begin position="175"/>
        <end position="195"/>
    </location>
</feature>
<dbReference type="EMBL" id="CP104013">
    <property type="protein sequence ID" value="UYP46053.1"/>
    <property type="molecule type" value="Genomic_DNA"/>
</dbReference>
<accession>A0ABY6HRS8</accession>
<feature type="transmembrane region" description="Helical" evidence="1">
    <location>
        <begin position="141"/>
        <end position="163"/>
    </location>
</feature>
<dbReference type="Proteomes" id="UP001208689">
    <property type="component" value="Chromosome"/>
</dbReference>
<feature type="transmembrane region" description="Helical" evidence="1">
    <location>
        <begin position="97"/>
        <end position="121"/>
    </location>
</feature>
<protein>
    <recommendedName>
        <fullName evidence="4">CPBP family intramembrane metalloprotease</fullName>
    </recommendedName>
</protein>
<proteinExistence type="predicted"/>
<keyword evidence="1" id="KW-1133">Transmembrane helix</keyword>
<feature type="transmembrane region" description="Helical" evidence="1">
    <location>
        <begin position="202"/>
        <end position="228"/>
    </location>
</feature>
<reference evidence="2" key="1">
    <citation type="submission" date="2022-09" db="EMBL/GenBank/DDBJ databases">
        <title>Actin cytoskeleton and complex cell architecture in an #Asgard archaeon.</title>
        <authorList>
            <person name="Ponce Toledo R.I."/>
            <person name="Schleper C."/>
            <person name="Rodrigues Oliveira T."/>
            <person name="Wollweber F."/>
            <person name="Xu J."/>
            <person name="Rittmann S."/>
            <person name="Klingl A."/>
            <person name="Pilhofer M."/>
        </authorList>
    </citation>
    <scope>NUCLEOTIDE SEQUENCE</scope>
    <source>
        <strain evidence="2">B-35</strain>
    </source>
</reference>